<organism evidence="5 6">
    <name type="scientific">Aphanomyces euteiches</name>
    <dbReference type="NCBI Taxonomy" id="100861"/>
    <lineage>
        <taxon>Eukaryota</taxon>
        <taxon>Sar</taxon>
        <taxon>Stramenopiles</taxon>
        <taxon>Oomycota</taxon>
        <taxon>Saprolegniomycetes</taxon>
        <taxon>Saprolegniales</taxon>
        <taxon>Verrucalvaceae</taxon>
        <taxon>Aphanomyces</taxon>
    </lineage>
</organism>
<evidence type="ECO:0000259" key="4">
    <source>
        <dbReference type="Pfam" id="PF20147"/>
    </source>
</evidence>
<reference evidence="5 6" key="1">
    <citation type="submission" date="2019-07" db="EMBL/GenBank/DDBJ databases">
        <title>Genomics analysis of Aphanomyces spp. identifies a new class of oomycete effector associated with host adaptation.</title>
        <authorList>
            <person name="Gaulin E."/>
        </authorList>
    </citation>
    <scope>NUCLEOTIDE SEQUENCE [LARGE SCALE GENOMIC DNA]</scope>
    <source>
        <strain evidence="5 6">ATCC 201684</strain>
    </source>
</reference>
<dbReference type="InterPro" id="IPR045379">
    <property type="entry name" value="Crinkler_N"/>
</dbReference>
<dbReference type="AlphaFoldDB" id="A0A6G0W9H9"/>
<gene>
    <name evidence="5" type="ORF">Ae201684_017355</name>
</gene>
<sequence length="182" mass="20681">MTRVELSYGVHGIANWSFIKIALHAQVIALQQAIFENEQFEKRYTHRFVASQLKLYKAGTKDGDKTTWLADDGNTENVLKGQIDKKYERMLPSCTLEEYFGADFQPLSKQIHVLVELPEASAGITSETPVTAQAQQISSIDDDDWTSEWLSEFRKSQIEPQDLPSLGKLAEFTKSELLWSHT</sequence>
<protein>
    <recommendedName>
        <fullName evidence="4">Crinkler effector protein N-terminal domain-containing protein</fullName>
    </recommendedName>
</protein>
<dbReference type="Pfam" id="PF20147">
    <property type="entry name" value="Crinkler"/>
    <property type="match status" value="1"/>
</dbReference>
<dbReference type="VEuPathDB" id="FungiDB:AeMF1_012161"/>
<comment type="subcellular location">
    <subcellularLocation>
        <location evidence="1">Host cell</location>
    </subcellularLocation>
    <subcellularLocation>
        <location evidence="2">Secreted</location>
    </subcellularLocation>
</comment>
<name>A0A6G0W9H9_9STRA</name>
<feature type="domain" description="Crinkler effector protein N-terminal" evidence="4">
    <location>
        <begin position="10"/>
        <end position="116"/>
    </location>
</feature>
<evidence type="ECO:0000256" key="3">
    <source>
        <dbReference type="ARBA" id="ARBA00022525"/>
    </source>
</evidence>
<keyword evidence="6" id="KW-1185">Reference proteome</keyword>
<accession>A0A6G0W9H9</accession>
<comment type="caution">
    <text evidence="5">The sequence shown here is derived from an EMBL/GenBank/DDBJ whole genome shotgun (WGS) entry which is preliminary data.</text>
</comment>
<evidence type="ECO:0000256" key="1">
    <source>
        <dbReference type="ARBA" id="ARBA00004340"/>
    </source>
</evidence>
<proteinExistence type="predicted"/>
<dbReference type="GO" id="GO:0043657">
    <property type="term" value="C:host cell"/>
    <property type="evidence" value="ECO:0007669"/>
    <property type="project" value="UniProtKB-SubCell"/>
</dbReference>
<dbReference type="EMBL" id="VJMJ01000294">
    <property type="protein sequence ID" value="KAF0723861.1"/>
    <property type="molecule type" value="Genomic_DNA"/>
</dbReference>
<evidence type="ECO:0000313" key="6">
    <source>
        <dbReference type="Proteomes" id="UP000481153"/>
    </source>
</evidence>
<dbReference type="GO" id="GO:0005576">
    <property type="term" value="C:extracellular region"/>
    <property type="evidence" value="ECO:0007669"/>
    <property type="project" value="UniProtKB-SubCell"/>
</dbReference>
<evidence type="ECO:0000256" key="2">
    <source>
        <dbReference type="ARBA" id="ARBA00004613"/>
    </source>
</evidence>
<keyword evidence="3" id="KW-0964">Secreted</keyword>
<evidence type="ECO:0000313" key="5">
    <source>
        <dbReference type="EMBL" id="KAF0723861.1"/>
    </source>
</evidence>
<dbReference type="Proteomes" id="UP000481153">
    <property type="component" value="Unassembled WGS sequence"/>
</dbReference>